<dbReference type="NCBIfam" id="NF007226">
    <property type="entry name" value="PRK09644.1"/>
    <property type="match status" value="1"/>
</dbReference>
<evidence type="ECO:0000256" key="1">
    <source>
        <dbReference type="ARBA" id="ARBA00010641"/>
    </source>
</evidence>
<evidence type="ECO:0000256" key="3">
    <source>
        <dbReference type="ARBA" id="ARBA00023082"/>
    </source>
</evidence>
<dbReference type="InterPro" id="IPR039425">
    <property type="entry name" value="RNA_pol_sigma-70-like"/>
</dbReference>
<dbReference type="OrthoDB" id="9795666at2"/>
<dbReference type="Pfam" id="PF08281">
    <property type="entry name" value="Sigma70_r4_2"/>
    <property type="match status" value="1"/>
</dbReference>
<evidence type="ECO:0000313" key="11">
    <source>
        <dbReference type="Proteomes" id="UP000232101"/>
    </source>
</evidence>
<dbReference type="Gene3D" id="1.10.10.10">
    <property type="entry name" value="Winged helix-like DNA-binding domain superfamily/Winged helix DNA-binding domain"/>
    <property type="match status" value="1"/>
</dbReference>
<dbReference type="GO" id="GO:0003677">
    <property type="term" value="F:DNA binding"/>
    <property type="evidence" value="ECO:0007669"/>
    <property type="project" value="UniProtKB-KW"/>
</dbReference>
<dbReference type="GO" id="GO:0006352">
    <property type="term" value="P:DNA-templated transcription initiation"/>
    <property type="evidence" value="ECO:0007669"/>
    <property type="project" value="InterPro"/>
</dbReference>
<organism evidence="8 10">
    <name type="scientific">Lysinibacillus xylanilyticus</name>
    <dbReference type="NCBI Taxonomy" id="582475"/>
    <lineage>
        <taxon>Bacteria</taxon>
        <taxon>Bacillati</taxon>
        <taxon>Bacillota</taxon>
        <taxon>Bacilli</taxon>
        <taxon>Bacillales</taxon>
        <taxon>Bacillaceae</taxon>
        <taxon>Lysinibacillus</taxon>
    </lineage>
</organism>
<dbReference type="Proteomes" id="UP000037326">
    <property type="component" value="Unassembled WGS sequence"/>
</dbReference>
<dbReference type="InterPro" id="IPR036388">
    <property type="entry name" value="WH-like_DNA-bd_sf"/>
</dbReference>
<dbReference type="NCBIfam" id="TIGR02937">
    <property type="entry name" value="sigma70-ECF"/>
    <property type="match status" value="1"/>
</dbReference>
<dbReference type="PATRIC" id="fig|582475.4.peg.2428"/>
<evidence type="ECO:0000313" key="9">
    <source>
        <dbReference type="EMBL" id="PJO41891.1"/>
    </source>
</evidence>
<keyword evidence="3" id="KW-0731">Sigma factor</keyword>
<dbReference type="EMBL" id="PHQY01000662">
    <property type="protein sequence ID" value="PJO41891.1"/>
    <property type="molecule type" value="Genomic_DNA"/>
</dbReference>
<feature type="domain" description="RNA polymerase sigma-70 region 2" evidence="6">
    <location>
        <begin position="6"/>
        <end position="72"/>
    </location>
</feature>
<keyword evidence="5" id="KW-0804">Transcription</keyword>
<reference evidence="8" key="1">
    <citation type="submission" date="2015-07" db="EMBL/GenBank/DDBJ databases">
        <title>MeaNS - Measles Nucleotide Surveillance Program.</title>
        <authorList>
            <person name="Tran T."/>
            <person name="Druce J."/>
        </authorList>
    </citation>
    <scope>NUCLEOTIDE SEQUENCE</scope>
    <source>
        <strain evidence="8">DSM 23493</strain>
    </source>
</reference>
<reference evidence="9 11" key="3">
    <citation type="submission" date="2017-11" db="EMBL/GenBank/DDBJ databases">
        <title>Bacterial isolate from king chilli rhizosphere.</title>
        <authorList>
            <person name="Takhelmayum P."/>
            <person name="Sarangthem I."/>
        </authorList>
    </citation>
    <scope>NUCLEOTIDE SEQUENCE [LARGE SCALE GENOMIC DNA]</scope>
    <source>
        <strain evidence="11">t26</strain>
        <strain evidence="9">T26</strain>
    </source>
</reference>
<evidence type="ECO:0000259" key="7">
    <source>
        <dbReference type="Pfam" id="PF08281"/>
    </source>
</evidence>
<dbReference type="Pfam" id="PF04542">
    <property type="entry name" value="Sigma70_r2"/>
    <property type="match status" value="1"/>
</dbReference>
<evidence type="ECO:0000256" key="2">
    <source>
        <dbReference type="ARBA" id="ARBA00023015"/>
    </source>
</evidence>
<dbReference type="RefSeq" id="WP_049666983.1">
    <property type="nucleotide sequence ID" value="NZ_CP189807.1"/>
</dbReference>
<evidence type="ECO:0000256" key="5">
    <source>
        <dbReference type="ARBA" id="ARBA00023163"/>
    </source>
</evidence>
<dbReference type="InterPro" id="IPR013324">
    <property type="entry name" value="RNA_pol_sigma_r3/r4-like"/>
</dbReference>
<protein>
    <submittedName>
        <fullName evidence="8">RNA polymerase sigma factor SigM</fullName>
    </submittedName>
    <submittedName>
        <fullName evidence="9">RNA polymerase subunit sigma</fullName>
    </submittedName>
</protein>
<evidence type="ECO:0000259" key="6">
    <source>
        <dbReference type="Pfam" id="PF04542"/>
    </source>
</evidence>
<comment type="similarity">
    <text evidence="1">Belongs to the sigma-70 factor family. ECF subfamily.</text>
</comment>
<proteinExistence type="inferred from homology"/>
<dbReference type="Proteomes" id="UP000232101">
    <property type="component" value="Unassembled WGS sequence"/>
</dbReference>
<reference evidence="10" key="2">
    <citation type="submission" date="2015-07" db="EMBL/GenBank/DDBJ databases">
        <authorList>
            <consortium name="Consortium for Microbial Forensics and Genomics (microFORGE)"/>
            <person name="Knight B.M."/>
            <person name="Roberts D.P."/>
            <person name="Lin D."/>
            <person name="Hari K."/>
            <person name="Fletcher J."/>
            <person name="Melcher U."/>
            <person name="Blagden T."/>
            <person name="Winegar R.A."/>
        </authorList>
    </citation>
    <scope>NUCLEOTIDE SEQUENCE [LARGE SCALE GENOMIC DNA]</scope>
    <source>
        <strain evidence="10">DSM 23493</strain>
    </source>
</reference>
<dbReference type="Gene3D" id="1.10.1740.10">
    <property type="match status" value="1"/>
</dbReference>
<dbReference type="SUPFAM" id="SSF88946">
    <property type="entry name" value="Sigma2 domain of RNA polymerase sigma factors"/>
    <property type="match status" value="1"/>
</dbReference>
<dbReference type="InterPro" id="IPR007627">
    <property type="entry name" value="RNA_pol_sigma70_r2"/>
</dbReference>
<dbReference type="PANTHER" id="PTHR43133:SF52">
    <property type="entry name" value="ECF RNA POLYMERASE SIGMA FACTOR SIGL"/>
    <property type="match status" value="1"/>
</dbReference>
<dbReference type="AlphaFoldDB" id="A0A0K9FF80"/>
<evidence type="ECO:0000256" key="4">
    <source>
        <dbReference type="ARBA" id="ARBA00023125"/>
    </source>
</evidence>
<dbReference type="GeneID" id="96599306"/>
<accession>A0A0K9FF80</accession>
<gene>
    <name evidence="8" type="ORF">ACZ11_13810</name>
    <name evidence="9" type="ORF">CWD94_20410</name>
</gene>
<keyword evidence="4" id="KW-0238">DNA-binding</keyword>
<evidence type="ECO:0000313" key="10">
    <source>
        <dbReference type="Proteomes" id="UP000037326"/>
    </source>
</evidence>
<dbReference type="PANTHER" id="PTHR43133">
    <property type="entry name" value="RNA POLYMERASE ECF-TYPE SIGMA FACTO"/>
    <property type="match status" value="1"/>
</dbReference>
<feature type="domain" description="RNA polymerase sigma factor 70 region 4 type 2" evidence="7">
    <location>
        <begin position="99"/>
        <end position="150"/>
    </location>
</feature>
<dbReference type="InterPro" id="IPR013249">
    <property type="entry name" value="RNA_pol_sigma70_r4_t2"/>
</dbReference>
<dbReference type="InterPro" id="IPR014284">
    <property type="entry name" value="RNA_pol_sigma-70_dom"/>
</dbReference>
<dbReference type="EMBL" id="LFXJ01000005">
    <property type="protein sequence ID" value="KMY33135.1"/>
    <property type="molecule type" value="Genomic_DNA"/>
</dbReference>
<dbReference type="InterPro" id="IPR013325">
    <property type="entry name" value="RNA_pol_sigma_r2"/>
</dbReference>
<dbReference type="STRING" id="582475.ACZ11_13810"/>
<evidence type="ECO:0000313" key="8">
    <source>
        <dbReference type="EMBL" id="KMY33135.1"/>
    </source>
</evidence>
<dbReference type="GO" id="GO:0016987">
    <property type="term" value="F:sigma factor activity"/>
    <property type="evidence" value="ECO:0007669"/>
    <property type="project" value="UniProtKB-KW"/>
</dbReference>
<keyword evidence="2" id="KW-0805">Transcription regulation</keyword>
<comment type="caution">
    <text evidence="8">The sequence shown here is derived from an EMBL/GenBank/DDBJ whole genome shotgun (WGS) entry which is preliminary data.</text>
</comment>
<name>A0A0K9FF80_9BACI</name>
<dbReference type="SUPFAM" id="SSF88659">
    <property type="entry name" value="Sigma3 and sigma4 domains of RNA polymerase sigma factors"/>
    <property type="match status" value="1"/>
</dbReference>
<sequence>MDIEQLYLRYINDIYRYLYSLCKNPTLAEDLMQDTFYKAHITLLSNTVQDIKPWLFKVAYYTHIDYIRKEHRVDLTNNLERSTHMTPETIAVNEESFHSLISLLDQLSPYEKQAIMLCDLHDCTYEQASNILDLKLNTLKSHLLRGRKKMRILIEKERQQYG</sequence>